<dbReference type="AlphaFoldDB" id="A0A2B7Y153"/>
<evidence type="ECO:0000256" key="1">
    <source>
        <dbReference type="SAM" id="MobiDB-lite"/>
    </source>
</evidence>
<organism evidence="2 3">
    <name type="scientific">Helicocarpus griseus UAMH5409</name>
    <dbReference type="NCBI Taxonomy" id="1447875"/>
    <lineage>
        <taxon>Eukaryota</taxon>
        <taxon>Fungi</taxon>
        <taxon>Dikarya</taxon>
        <taxon>Ascomycota</taxon>
        <taxon>Pezizomycotina</taxon>
        <taxon>Eurotiomycetes</taxon>
        <taxon>Eurotiomycetidae</taxon>
        <taxon>Onygenales</taxon>
        <taxon>Ajellomycetaceae</taxon>
        <taxon>Helicocarpus</taxon>
    </lineage>
</organism>
<feature type="region of interest" description="Disordered" evidence="1">
    <location>
        <begin position="68"/>
        <end position="92"/>
    </location>
</feature>
<proteinExistence type="predicted"/>
<keyword evidence="3" id="KW-1185">Reference proteome</keyword>
<dbReference type="OrthoDB" id="194358at2759"/>
<reference evidence="2 3" key="1">
    <citation type="submission" date="2017-10" db="EMBL/GenBank/DDBJ databases">
        <title>Comparative genomics in systemic dimorphic fungi from Ajellomycetaceae.</title>
        <authorList>
            <person name="Munoz J.F."/>
            <person name="Mcewen J.G."/>
            <person name="Clay O.K."/>
            <person name="Cuomo C.A."/>
        </authorList>
    </citation>
    <scope>NUCLEOTIDE SEQUENCE [LARGE SCALE GENOMIC DNA]</scope>
    <source>
        <strain evidence="2 3">UAMH5409</strain>
    </source>
</reference>
<dbReference type="Proteomes" id="UP000223968">
    <property type="component" value="Unassembled WGS sequence"/>
</dbReference>
<comment type="caution">
    <text evidence="2">The sequence shown here is derived from an EMBL/GenBank/DDBJ whole genome shotgun (WGS) entry which is preliminary data.</text>
</comment>
<evidence type="ECO:0000313" key="3">
    <source>
        <dbReference type="Proteomes" id="UP000223968"/>
    </source>
</evidence>
<evidence type="ECO:0000313" key="2">
    <source>
        <dbReference type="EMBL" id="PGH14925.1"/>
    </source>
</evidence>
<feature type="compositionally biased region" description="Polar residues" evidence="1">
    <location>
        <begin position="75"/>
        <end position="92"/>
    </location>
</feature>
<protein>
    <submittedName>
        <fullName evidence="2">Uncharacterized protein</fullName>
    </submittedName>
</protein>
<sequence>MVAEYYTLPLQKDTLLAIERFHSRTRRLSGLLHQIHQSSKTWSTKESSGYRDIIIRAAEELLREEVQNRPREPNEQSMHQHGHVSPSSSLINGPQIFSPQEIKPSETIAKTSPQDARLSAHAAAQDLLRERDLTPVLVQDVSRLQNTAFALLTELARASGLRRSE</sequence>
<dbReference type="EMBL" id="PDNB01000030">
    <property type="protein sequence ID" value="PGH14925.1"/>
    <property type="molecule type" value="Genomic_DNA"/>
</dbReference>
<accession>A0A2B7Y153</accession>
<gene>
    <name evidence="2" type="ORF">AJ79_02788</name>
</gene>
<name>A0A2B7Y153_9EURO</name>